<dbReference type="RefSeq" id="WP_173230300.1">
    <property type="nucleotide sequence ID" value="NZ_CP053941.1"/>
</dbReference>
<reference evidence="7 8" key="1">
    <citation type="submission" date="2020-05" db="EMBL/GenBank/DDBJ databases">
        <title>Halorubrum RHB-C sp.nov., an extremely halophilic archaeon isolated from solar salt farm.</title>
        <authorList>
            <person name="Ho H."/>
            <person name="Danganan R.E."/>
            <person name="Dedeles G.R."/>
            <person name="Kim S.-G."/>
        </authorList>
    </citation>
    <scope>NUCLEOTIDE SEQUENCE [LARGE SCALE GENOMIC DNA]</scope>
    <source>
        <strain evidence="7 8">RHB-C</strain>
    </source>
</reference>
<dbReference type="InterPro" id="IPR002789">
    <property type="entry name" value="HerA_central"/>
</dbReference>
<comment type="catalytic activity">
    <reaction evidence="4">
        <text>ATP + H2O = ADP + phosphate + H(+)</text>
        <dbReference type="Rhea" id="RHEA:13065"/>
        <dbReference type="ChEBI" id="CHEBI:15377"/>
        <dbReference type="ChEBI" id="CHEBI:15378"/>
        <dbReference type="ChEBI" id="CHEBI:30616"/>
        <dbReference type="ChEBI" id="CHEBI:43474"/>
        <dbReference type="ChEBI" id="CHEBI:456216"/>
        <dbReference type="EC" id="5.6.2.4"/>
    </reaction>
</comment>
<proteinExistence type="inferred from homology"/>
<sequence>MTSDEHGLPSPPATRDVSALTGTPVGTVACPGDDPSEFEFIAPGDKGLRTGEFVAYNATVAGEQEAILARVTNTAQERGLPGEFLANPNVDPDEVAGALGVPTEDTELSRFTARTIGYFDEQISTFTNPRIQPQPGTRLQLAADAYLEAVLPSADWDSGSGTAHLGWLLNRPHGAANVHIPIDKFAATHLAILASTGSGKSYTASVLIEEMMRPASRAAMLVFDPHAEYDTLPEMRRDEHSHVFEGDDGYRPEVEIVTPDEITIPIPDLTYSDLLALLDGPSDRMRYVLNEAWRDLTDESNHITPQDIINKCEDIEGERSGTVDALAWRLNKSLNRDLFVPAARDELTDLVAPGQVTVLKLNRLSQSDQQMLAAALLRKLYEAREAATRGEDDAIDHPVFSLFEEGHRFAPDGDARSLGILRRILSEGRKFGFGVGIISQRPSKIDPDVLSQCGTQIIMQIQNPNDQQAIRTSVESAGEDVLDELPGLTPGQAVVAGDAMNTPVLMNVRERHTEHGADSPEATKEWKTAHDRLENEPAGVTDAYDDDGDVDETPL</sequence>
<comment type="catalytic activity">
    <reaction evidence="3">
        <text>ATP + H2O = ADP + phosphate + H(+)</text>
        <dbReference type="Rhea" id="RHEA:13065"/>
        <dbReference type="ChEBI" id="CHEBI:15377"/>
        <dbReference type="ChEBI" id="CHEBI:15378"/>
        <dbReference type="ChEBI" id="CHEBI:30616"/>
        <dbReference type="ChEBI" id="CHEBI:43474"/>
        <dbReference type="ChEBI" id="CHEBI:456216"/>
        <dbReference type="EC" id="5.6.2.3"/>
    </reaction>
</comment>
<dbReference type="Gene3D" id="3.40.50.300">
    <property type="entry name" value="P-loop containing nucleotide triphosphate hydrolases"/>
    <property type="match status" value="2"/>
</dbReference>
<dbReference type="InterPro" id="IPR008571">
    <property type="entry name" value="HerA-like"/>
</dbReference>
<evidence type="ECO:0000313" key="8">
    <source>
        <dbReference type="Proteomes" id="UP000505020"/>
    </source>
</evidence>
<dbReference type="InterPro" id="IPR027417">
    <property type="entry name" value="P-loop_NTPase"/>
</dbReference>
<keyword evidence="7" id="KW-0067">ATP-binding</keyword>
<dbReference type="EMBL" id="CP053941">
    <property type="protein sequence ID" value="QKG93527.1"/>
    <property type="molecule type" value="Genomic_DNA"/>
</dbReference>
<evidence type="ECO:0000256" key="3">
    <source>
        <dbReference type="ARBA" id="ARBA00048954"/>
    </source>
</evidence>
<dbReference type="GO" id="GO:0005524">
    <property type="term" value="F:ATP binding"/>
    <property type="evidence" value="ECO:0007669"/>
    <property type="project" value="UniProtKB-KW"/>
</dbReference>
<dbReference type="SUPFAM" id="SSF52540">
    <property type="entry name" value="P-loop containing nucleoside triphosphate hydrolases"/>
    <property type="match status" value="1"/>
</dbReference>
<comment type="catalytic activity">
    <reaction evidence="2">
        <text>Couples ATP hydrolysis with the unwinding of duplex DNA by translocating in the 3'-5' direction.</text>
        <dbReference type="EC" id="5.6.2.4"/>
    </reaction>
</comment>
<dbReference type="GeneID" id="55595710"/>
<keyword evidence="8" id="KW-1185">Reference proteome</keyword>
<dbReference type="AlphaFoldDB" id="A0A7D3Y1M6"/>
<keyword evidence="7" id="KW-0547">Nucleotide-binding</keyword>
<dbReference type="Proteomes" id="UP000505020">
    <property type="component" value="Chromosome"/>
</dbReference>
<organism evidence="7 8">
    <name type="scientific">Halorubrum salinarum</name>
    <dbReference type="NCBI Taxonomy" id="2739057"/>
    <lineage>
        <taxon>Archaea</taxon>
        <taxon>Methanobacteriati</taxon>
        <taxon>Methanobacteriota</taxon>
        <taxon>Stenosarchaea group</taxon>
        <taxon>Halobacteria</taxon>
        <taxon>Halobacteriales</taxon>
        <taxon>Haloferacaceae</taxon>
        <taxon>Halorubrum</taxon>
    </lineage>
</organism>
<evidence type="ECO:0000259" key="6">
    <source>
        <dbReference type="Pfam" id="PF01935"/>
    </source>
</evidence>
<evidence type="ECO:0000256" key="5">
    <source>
        <dbReference type="SAM" id="MobiDB-lite"/>
    </source>
</evidence>
<evidence type="ECO:0000256" key="4">
    <source>
        <dbReference type="ARBA" id="ARBA00048988"/>
    </source>
</evidence>
<evidence type="ECO:0000313" key="7">
    <source>
        <dbReference type="EMBL" id="QKG93527.1"/>
    </source>
</evidence>
<feature type="compositionally biased region" description="Basic and acidic residues" evidence="5">
    <location>
        <begin position="513"/>
        <end position="535"/>
    </location>
</feature>
<accession>A0A7D3Y1M6</accession>
<dbReference type="PANTHER" id="PTHR42957:SF1">
    <property type="entry name" value="HELICASE MJ1565-RELATED"/>
    <property type="match status" value="1"/>
</dbReference>
<dbReference type="KEGG" id="hsai:HPS36_11870"/>
<evidence type="ECO:0000256" key="1">
    <source>
        <dbReference type="ARBA" id="ARBA00007816"/>
    </source>
</evidence>
<feature type="region of interest" description="Disordered" evidence="5">
    <location>
        <begin position="513"/>
        <end position="555"/>
    </location>
</feature>
<feature type="compositionally biased region" description="Acidic residues" evidence="5">
    <location>
        <begin position="543"/>
        <end position="555"/>
    </location>
</feature>
<dbReference type="GO" id="GO:0043138">
    <property type="term" value="F:3'-5' DNA helicase activity"/>
    <property type="evidence" value="ECO:0007669"/>
    <property type="project" value="UniProtKB-EC"/>
</dbReference>
<dbReference type="Pfam" id="PF01935">
    <property type="entry name" value="DUF87"/>
    <property type="match status" value="1"/>
</dbReference>
<dbReference type="PANTHER" id="PTHR42957">
    <property type="entry name" value="HELICASE MJ1565-RELATED"/>
    <property type="match status" value="1"/>
</dbReference>
<name>A0A7D3Y1M6_9EURY</name>
<gene>
    <name evidence="7" type="ORF">HPS36_11870</name>
</gene>
<feature type="domain" description="Helicase HerA central" evidence="6">
    <location>
        <begin position="164"/>
        <end position="379"/>
    </location>
</feature>
<comment type="similarity">
    <text evidence="1">Belongs to the HerA family.</text>
</comment>
<evidence type="ECO:0000256" key="2">
    <source>
        <dbReference type="ARBA" id="ARBA00034617"/>
    </source>
</evidence>
<feature type="region of interest" description="Disordered" evidence="5">
    <location>
        <begin position="1"/>
        <end position="31"/>
    </location>
</feature>
<protein>
    <submittedName>
        <fullName evidence="7">ATP-binding protein</fullName>
    </submittedName>
</protein>
<dbReference type="GO" id="GO:0043139">
    <property type="term" value="F:5'-3' DNA helicase activity"/>
    <property type="evidence" value="ECO:0007669"/>
    <property type="project" value="UniProtKB-EC"/>
</dbReference>